<dbReference type="EMBL" id="JADCKQ010000005">
    <property type="protein sequence ID" value="MBI1493671.1"/>
    <property type="molecule type" value="Genomic_DNA"/>
</dbReference>
<comment type="caution">
    <text evidence="2">The sequence shown here is derived from an EMBL/GenBank/DDBJ whole genome shotgun (WGS) entry which is preliminary data.</text>
</comment>
<protein>
    <submittedName>
        <fullName evidence="2">Uncharacterized protein</fullName>
    </submittedName>
</protein>
<sequence length="348" mass="37422">MPGSRRGKQKKATAGAGLGVYSAPGQGGFSATELVAVALTALWLGLVVIFYVFTDSETAEEGTRGLDLVVKLLAIFLPVAVIWIGAVAARSARVMRAEATRLQAAIDGMRQTYVAQMQSGGTGAAPSVEQKLDQIAAAQRETEAVLAQFTASHGLQSGSLPAVALAPAPQPPTNSQGQSALELGTPAEALDDPISIRDFIRALNFPENVDDHEGFAALRYALRDRRSAKLVQASQDILTLLSQDGIYMDDLRQEKVPAVIWRRFAEGIRGESIGRLAGVRDRSSLSLSAGRMRQDPVFRDAVHHFIRQFDESFIEFANNASDDDIMAFSDTRTARAFMLLGKVAGTFD</sequence>
<gene>
    <name evidence="2" type="ORF">H1D41_08510</name>
</gene>
<organism evidence="2 3">
    <name type="scientific">Halocynthiibacter styelae</name>
    <dbReference type="NCBI Taxonomy" id="2761955"/>
    <lineage>
        <taxon>Bacteria</taxon>
        <taxon>Pseudomonadati</taxon>
        <taxon>Pseudomonadota</taxon>
        <taxon>Alphaproteobacteria</taxon>
        <taxon>Rhodobacterales</taxon>
        <taxon>Paracoccaceae</taxon>
        <taxon>Halocynthiibacter</taxon>
    </lineage>
</organism>
<feature type="transmembrane region" description="Helical" evidence="1">
    <location>
        <begin position="34"/>
        <end position="53"/>
    </location>
</feature>
<dbReference type="AlphaFoldDB" id="A0A8J7IQS9"/>
<keyword evidence="1" id="KW-0812">Transmembrane</keyword>
<evidence type="ECO:0000313" key="3">
    <source>
        <dbReference type="Proteomes" id="UP000640583"/>
    </source>
</evidence>
<evidence type="ECO:0000256" key="1">
    <source>
        <dbReference type="SAM" id="Phobius"/>
    </source>
</evidence>
<name>A0A8J7IQS9_9RHOB</name>
<keyword evidence="1" id="KW-0472">Membrane</keyword>
<feature type="transmembrane region" description="Helical" evidence="1">
    <location>
        <begin position="68"/>
        <end position="89"/>
    </location>
</feature>
<keyword evidence="3" id="KW-1185">Reference proteome</keyword>
<accession>A0A8J7IQS9</accession>
<evidence type="ECO:0000313" key="2">
    <source>
        <dbReference type="EMBL" id="MBI1493671.1"/>
    </source>
</evidence>
<dbReference type="Proteomes" id="UP000640583">
    <property type="component" value="Unassembled WGS sequence"/>
</dbReference>
<keyword evidence="1" id="KW-1133">Transmembrane helix</keyword>
<proteinExistence type="predicted"/>
<reference evidence="2" key="1">
    <citation type="submission" date="2020-10" db="EMBL/GenBank/DDBJ databases">
        <title>Paenihalocynthiibacter styelae gen. nov., sp. nov., isolated from stalked sea squirt Styela clava.</title>
        <authorList>
            <person name="Kim Y.-O."/>
            <person name="Yoon J.-H."/>
        </authorList>
    </citation>
    <scope>NUCLEOTIDE SEQUENCE</scope>
    <source>
        <strain evidence="2">MYP1-1</strain>
    </source>
</reference>